<keyword evidence="14 17" id="KW-0496">Mitochondrion</keyword>
<feature type="transmembrane region" description="Helical" evidence="17">
    <location>
        <begin position="85"/>
        <end position="104"/>
    </location>
</feature>
<evidence type="ECO:0000256" key="11">
    <source>
        <dbReference type="ARBA" id="ARBA00022989"/>
    </source>
</evidence>
<dbReference type="Pfam" id="PF00361">
    <property type="entry name" value="Proton_antipo_M"/>
    <property type="match status" value="1"/>
</dbReference>
<feature type="transmembrane region" description="Helical" evidence="17">
    <location>
        <begin position="6"/>
        <end position="23"/>
    </location>
</feature>
<feature type="transmembrane region" description="Helical" evidence="17">
    <location>
        <begin position="403"/>
        <end position="426"/>
    </location>
</feature>
<keyword evidence="8 17" id="KW-0812">Transmembrane</keyword>
<evidence type="ECO:0000256" key="15">
    <source>
        <dbReference type="ARBA" id="ARBA00023136"/>
    </source>
</evidence>
<evidence type="ECO:0000256" key="4">
    <source>
        <dbReference type="ARBA" id="ARBA00012944"/>
    </source>
</evidence>
<name>A0A8T9ZY34_9HEMI</name>
<evidence type="ECO:0000259" key="19">
    <source>
        <dbReference type="Pfam" id="PF01059"/>
    </source>
</evidence>
<dbReference type="AlphaFoldDB" id="A0A8T9ZY34"/>
<proteinExistence type="inferred from homology"/>
<evidence type="ECO:0000256" key="14">
    <source>
        <dbReference type="ARBA" id="ARBA00023128"/>
    </source>
</evidence>
<comment type="catalytic activity">
    <reaction evidence="16 17">
        <text>a ubiquinone + NADH + 5 H(+)(in) = a ubiquinol + NAD(+) + 4 H(+)(out)</text>
        <dbReference type="Rhea" id="RHEA:29091"/>
        <dbReference type="Rhea" id="RHEA-COMP:9565"/>
        <dbReference type="Rhea" id="RHEA-COMP:9566"/>
        <dbReference type="ChEBI" id="CHEBI:15378"/>
        <dbReference type="ChEBI" id="CHEBI:16389"/>
        <dbReference type="ChEBI" id="CHEBI:17976"/>
        <dbReference type="ChEBI" id="CHEBI:57540"/>
        <dbReference type="ChEBI" id="CHEBI:57945"/>
        <dbReference type="EC" id="7.1.1.2"/>
    </reaction>
</comment>
<keyword evidence="12 17" id="KW-0520">NAD</keyword>
<keyword evidence="9" id="KW-1278">Translocase</keyword>
<dbReference type="GO" id="GO:0031966">
    <property type="term" value="C:mitochondrial membrane"/>
    <property type="evidence" value="ECO:0007669"/>
    <property type="project" value="UniProtKB-SubCell"/>
</dbReference>
<reference evidence="20" key="1">
    <citation type="journal article" date="2022" name="Cladistics">
        <title>Diversification of the phytophagous lineages of true bugs (Insecta: Hemiptera: Heteroptera) shortly after that of the flowering plants.</title>
        <authorList>
            <person name="Ye F."/>
            <person name="Kment P."/>
            <person name="Redei D."/>
            <person name="Luo J.Y."/>
            <person name="Wang Y.H."/>
            <person name="Kuechler S.M."/>
            <person name="Zhang W.W."/>
            <person name="Chen P.P."/>
            <person name="Wu H.Y."/>
            <person name="Wu Y.Z."/>
            <person name="Sun X.Y."/>
            <person name="Ding L."/>
            <person name="Wang Y.R."/>
            <person name="Xie Q."/>
        </authorList>
    </citation>
    <scope>NUCLEOTIDE SEQUENCE</scope>
</reference>
<feature type="transmembrane region" description="Helical" evidence="17">
    <location>
        <begin position="214"/>
        <end position="234"/>
    </location>
</feature>
<dbReference type="InterPro" id="IPR000260">
    <property type="entry name" value="NADH4_N"/>
</dbReference>
<evidence type="ECO:0000256" key="17">
    <source>
        <dbReference type="RuleBase" id="RU003297"/>
    </source>
</evidence>
<comment type="similarity">
    <text evidence="3 17">Belongs to the complex I subunit 4 family.</text>
</comment>
<protein>
    <recommendedName>
        <fullName evidence="5 17">NADH-ubiquinone oxidoreductase chain 4</fullName>
        <ecNumber evidence="4 17">7.1.1.2</ecNumber>
    </recommendedName>
</protein>
<dbReference type="EC" id="7.1.1.2" evidence="4 17"/>
<feature type="transmembrane region" description="Helical" evidence="17">
    <location>
        <begin position="363"/>
        <end position="382"/>
    </location>
</feature>
<feature type="transmembrane region" description="Helical" evidence="17">
    <location>
        <begin position="269"/>
        <end position="291"/>
    </location>
</feature>
<evidence type="ECO:0000256" key="5">
    <source>
        <dbReference type="ARBA" id="ARBA00021006"/>
    </source>
</evidence>
<evidence type="ECO:0000256" key="13">
    <source>
        <dbReference type="ARBA" id="ARBA00023075"/>
    </source>
</evidence>
<evidence type="ECO:0000256" key="6">
    <source>
        <dbReference type="ARBA" id="ARBA00022448"/>
    </source>
</evidence>
<evidence type="ECO:0000313" key="20">
    <source>
        <dbReference type="EMBL" id="UPL65993.1"/>
    </source>
</evidence>
<keyword evidence="10 17" id="KW-0249">Electron transport</keyword>
<feature type="transmembrane region" description="Helical" evidence="17">
    <location>
        <begin position="297"/>
        <end position="319"/>
    </location>
</feature>
<feature type="domain" description="NADH:ubiquinone oxidoreductase chain 4 N-terminal" evidence="19">
    <location>
        <begin position="1"/>
        <end position="102"/>
    </location>
</feature>
<feature type="transmembrane region" description="Helical" evidence="17">
    <location>
        <begin position="55"/>
        <end position="73"/>
    </location>
</feature>
<dbReference type="InterPro" id="IPR003918">
    <property type="entry name" value="NADH_UbQ_OxRdtase"/>
</dbReference>
<dbReference type="InterPro" id="IPR001750">
    <property type="entry name" value="ND/Mrp_TM"/>
</dbReference>
<feature type="domain" description="NADH:quinone oxidoreductase/Mrp antiporter transmembrane" evidence="18">
    <location>
        <begin position="108"/>
        <end position="387"/>
    </location>
</feature>
<feature type="transmembrane region" description="Helical" evidence="17">
    <location>
        <begin position="30"/>
        <end position="49"/>
    </location>
</feature>
<dbReference type="PRINTS" id="PR01437">
    <property type="entry name" value="NUOXDRDTASE4"/>
</dbReference>
<feature type="transmembrane region" description="Helical" evidence="17">
    <location>
        <begin position="139"/>
        <end position="160"/>
    </location>
</feature>
<dbReference type="PANTHER" id="PTHR43507">
    <property type="entry name" value="NADH-UBIQUINONE OXIDOREDUCTASE CHAIN 4"/>
    <property type="match status" value="1"/>
</dbReference>
<evidence type="ECO:0000256" key="12">
    <source>
        <dbReference type="ARBA" id="ARBA00023027"/>
    </source>
</evidence>
<organism evidence="20">
    <name type="scientific">Isometopus sp</name>
    <dbReference type="NCBI Taxonomy" id="2931297"/>
    <lineage>
        <taxon>Eukaryota</taxon>
        <taxon>Metazoa</taxon>
        <taxon>Ecdysozoa</taxon>
        <taxon>Arthropoda</taxon>
        <taxon>Hexapoda</taxon>
        <taxon>Insecta</taxon>
        <taxon>Pterygota</taxon>
        <taxon>Neoptera</taxon>
        <taxon>Paraneoptera</taxon>
        <taxon>Hemiptera</taxon>
        <taxon>Heteroptera</taxon>
        <taxon>Panheteroptera</taxon>
        <taxon>Cimicomorpha</taxon>
        <taxon>Miridae</taxon>
        <taxon>Isometopini</taxon>
        <taxon>Isometopus</taxon>
    </lineage>
</organism>
<keyword evidence="6 17" id="KW-0813">Transport</keyword>
<keyword evidence="11 17" id="KW-1133">Transmembrane helix</keyword>
<evidence type="ECO:0000256" key="2">
    <source>
        <dbReference type="ARBA" id="ARBA00004225"/>
    </source>
</evidence>
<comment type="function">
    <text evidence="17">Core subunit of the mitochondrial membrane respiratory chain NADH dehydrogenase (Complex I) which catalyzes electron transfer from NADH through the respiratory chain, using ubiquinone as an electron acceptor. Essential for the catalytic activity and assembly of complex I.</text>
</comment>
<evidence type="ECO:0000256" key="8">
    <source>
        <dbReference type="ARBA" id="ARBA00022692"/>
    </source>
</evidence>
<feature type="transmembrane region" description="Helical" evidence="17">
    <location>
        <begin position="180"/>
        <end position="202"/>
    </location>
</feature>
<evidence type="ECO:0000256" key="16">
    <source>
        <dbReference type="ARBA" id="ARBA00049551"/>
    </source>
</evidence>
<dbReference type="GO" id="GO:0048039">
    <property type="term" value="F:ubiquinone binding"/>
    <property type="evidence" value="ECO:0007669"/>
    <property type="project" value="TreeGrafter"/>
</dbReference>
<accession>A0A8T9ZY34</accession>
<evidence type="ECO:0000256" key="7">
    <source>
        <dbReference type="ARBA" id="ARBA00022660"/>
    </source>
</evidence>
<sequence length="441" mass="51437">MMSIVLSFLMLILSLCFCCWYLIMFYMFFMFLYIFVFFDYGIFYCNISYFMGGDLLSISLIILSFWIIILMVLSSGMFYSYINMYIGEFILVNIFLLMFLFFSFNVSKLFMFYLFFECSLIPTLILIFGWGYQPERLGAGYYLIFYTLFFSFPMLLGIFYLNDFVGSMFYYLLMIDFNFYLYLSLIMSFLVKMPMVFLHFWLPKAHVEAPISGSMILAGVLLKLGGYGLIRIFMFLNMYYYNYIFIGVSLFGVFIVGFLCLFQVDMKSLIAYSSVSHMGLVICGIFCLNYWGLMGSLVLMIGHGLCSSGMFCLANISYLRSGSRSLFINKGFISIMPSMSMFWFLFMINNMASPPSLNLLGEIMLIIGVISWSVFSLFYLMFMSFISCGYSIYLYSYLNHGDLYSGLIVGFSGYLFEFFLLFMHWLPLNFLVLSVDFVTMF</sequence>
<evidence type="ECO:0000256" key="3">
    <source>
        <dbReference type="ARBA" id="ARBA00009025"/>
    </source>
</evidence>
<dbReference type="PANTHER" id="PTHR43507:SF20">
    <property type="entry name" value="NADH-UBIQUINONE OXIDOREDUCTASE CHAIN 4"/>
    <property type="match status" value="1"/>
</dbReference>
<geneLocation type="mitochondrion" evidence="20"/>
<dbReference type="Pfam" id="PF01059">
    <property type="entry name" value="Oxidored_q5_N"/>
    <property type="match status" value="1"/>
</dbReference>
<evidence type="ECO:0000256" key="1">
    <source>
        <dbReference type="ARBA" id="ARBA00003257"/>
    </source>
</evidence>
<keyword evidence="15 17" id="KW-0472">Membrane</keyword>
<dbReference type="EMBL" id="MW619700">
    <property type="protein sequence ID" value="UPL65993.1"/>
    <property type="molecule type" value="Genomic_DNA"/>
</dbReference>
<evidence type="ECO:0000256" key="10">
    <source>
        <dbReference type="ARBA" id="ARBA00022982"/>
    </source>
</evidence>
<comment type="function">
    <text evidence="1">Core subunit of the mitochondrial membrane respiratory chain NADH dehydrogenase (Complex I) that is believed to belong to the minimal assembly required for catalysis. Complex I functions in the transfer of electrons from NADH to the respiratory chain. The immediate electron acceptor for the enzyme is believed to be ubiquinone.</text>
</comment>
<evidence type="ECO:0000259" key="18">
    <source>
        <dbReference type="Pfam" id="PF00361"/>
    </source>
</evidence>
<feature type="transmembrane region" description="Helical" evidence="17">
    <location>
        <begin position="240"/>
        <end position="262"/>
    </location>
</feature>
<evidence type="ECO:0000256" key="9">
    <source>
        <dbReference type="ARBA" id="ARBA00022967"/>
    </source>
</evidence>
<feature type="transmembrane region" description="Helical" evidence="17">
    <location>
        <begin position="110"/>
        <end position="132"/>
    </location>
</feature>
<dbReference type="GO" id="GO:0003954">
    <property type="term" value="F:NADH dehydrogenase activity"/>
    <property type="evidence" value="ECO:0007669"/>
    <property type="project" value="TreeGrafter"/>
</dbReference>
<comment type="subcellular location">
    <subcellularLocation>
        <location evidence="2 17">Mitochondrion membrane</location>
        <topology evidence="2 17">Multi-pass membrane protein</topology>
    </subcellularLocation>
</comment>
<dbReference type="GO" id="GO:0015990">
    <property type="term" value="P:electron transport coupled proton transport"/>
    <property type="evidence" value="ECO:0007669"/>
    <property type="project" value="TreeGrafter"/>
</dbReference>
<dbReference type="GO" id="GO:0008137">
    <property type="term" value="F:NADH dehydrogenase (ubiquinone) activity"/>
    <property type="evidence" value="ECO:0007669"/>
    <property type="project" value="UniProtKB-UniRule"/>
</dbReference>
<keyword evidence="13 17" id="KW-0830">Ubiquinone</keyword>
<feature type="transmembrane region" description="Helical" evidence="17">
    <location>
        <begin position="331"/>
        <end position="351"/>
    </location>
</feature>
<keyword evidence="7 17" id="KW-0679">Respiratory chain</keyword>
<dbReference type="GO" id="GO:0042773">
    <property type="term" value="P:ATP synthesis coupled electron transport"/>
    <property type="evidence" value="ECO:0007669"/>
    <property type="project" value="InterPro"/>
</dbReference>